<keyword evidence="11" id="KW-1185">Reference proteome</keyword>
<feature type="transmembrane region" description="Helical" evidence="8">
    <location>
        <begin position="58"/>
        <end position="78"/>
    </location>
</feature>
<reference evidence="10" key="2">
    <citation type="submission" date="2025-09" db="UniProtKB">
        <authorList>
            <consortium name="Ensembl"/>
        </authorList>
    </citation>
    <scope>IDENTIFICATION</scope>
</reference>
<dbReference type="InterPro" id="IPR017452">
    <property type="entry name" value="GPCR_Rhodpsn_7TM"/>
</dbReference>
<evidence type="ECO:0000256" key="1">
    <source>
        <dbReference type="ARBA" id="ARBA00004141"/>
    </source>
</evidence>
<sequence>LLLCTESLQGKTLERYQQQVTHTSALLVLIFTLLWLPSYILMFSIIRGTLASSPGFNTFALLARLLSSSVAVVNPLLYGFMSQKFRRDLVEMGRESWTRCRSCLICCPRLMSRHTKFKICFDSKQCCLKIKNDHFKYIKINKRTSVLP</sequence>
<dbReference type="PANTHER" id="PTHR24243">
    <property type="entry name" value="G-PROTEIN COUPLED RECEPTOR"/>
    <property type="match status" value="1"/>
</dbReference>
<dbReference type="Proteomes" id="UP000261500">
    <property type="component" value="Unplaced"/>
</dbReference>
<dbReference type="PRINTS" id="PR00237">
    <property type="entry name" value="GPCRRHODOPSN"/>
</dbReference>
<dbReference type="PANTHER" id="PTHR24243:SF208">
    <property type="entry name" value="PYROKININ-1 RECEPTOR"/>
    <property type="match status" value="1"/>
</dbReference>
<dbReference type="AlphaFoldDB" id="A0A3B3W1K5"/>
<dbReference type="PROSITE" id="PS50262">
    <property type="entry name" value="G_PROTEIN_RECEP_F1_2"/>
    <property type="match status" value="1"/>
</dbReference>
<dbReference type="InterPro" id="IPR000276">
    <property type="entry name" value="GPCR_Rhodpsn"/>
</dbReference>
<dbReference type="GO" id="GO:0016020">
    <property type="term" value="C:membrane"/>
    <property type="evidence" value="ECO:0007669"/>
    <property type="project" value="UniProtKB-SubCell"/>
</dbReference>
<evidence type="ECO:0000256" key="5">
    <source>
        <dbReference type="ARBA" id="ARBA00023136"/>
    </source>
</evidence>
<evidence type="ECO:0000313" key="11">
    <source>
        <dbReference type="Proteomes" id="UP000261500"/>
    </source>
</evidence>
<dbReference type="STRING" id="48699.ENSPLAP00000031236"/>
<feature type="transmembrane region" description="Helical" evidence="8">
    <location>
        <begin position="25"/>
        <end position="46"/>
    </location>
</feature>
<evidence type="ECO:0000256" key="8">
    <source>
        <dbReference type="SAM" id="Phobius"/>
    </source>
</evidence>
<dbReference type="Ensembl" id="ENSPLAT00000027929.1">
    <property type="protein sequence ID" value="ENSPLAP00000031236.1"/>
    <property type="gene ID" value="ENSPLAG00000023069.1"/>
</dbReference>
<evidence type="ECO:0000259" key="9">
    <source>
        <dbReference type="PROSITE" id="PS50262"/>
    </source>
</evidence>
<dbReference type="GeneTree" id="ENSGT00990000211462"/>
<keyword evidence="4" id="KW-0297">G-protein coupled receptor</keyword>
<evidence type="ECO:0000256" key="4">
    <source>
        <dbReference type="ARBA" id="ARBA00023040"/>
    </source>
</evidence>
<feature type="domain" description="G-protein coupled receptors family 1 profile" evidence="9">
    <location>
        <begin position="1"/>
        <end position="78"/>
    </location>
</feature>
<keyword evidence="6" id="KW-0675">Receptor</keyword>
<evidence type="ECO:0000256" key="3">
    <source>
        <dbReference type="ARBA" id="ARBA00022989"/>
    </source>
</evidence>
<keyword evidence="3 8" id="KW-1133">Transmembrane helix</keyword>
<organism evidence="10 11">
    <name type="scientific">Poecilia latipinna</name>
    <name type="common">sailfin molly</name>
    <dbReference type="NCBI Taxonomy" id="48699"/>
    <lineage>
        <taxon>Eukaryota</taxon>
        <taxon>Metazoa</taxon>
        <taxon>Chordata</taxon>
        <taxon>Craniata</taxon>
        <taxon>Vertebrata</taxon>
        <taxon>Euteleostomi</taxon>
        <taxon>Actinopterygii</taxon>
        <taxon>Neopterygii</taxon>
        <taxon>Teleostei</taxon>
        <taxon>Neoteleostei</taxon>
        <taxon>Acanthomorphata</taxon>
        <taxon>Ovalentaria</taxon>
        <taxon>Atherinomorphae</taxon>
        <taxon>Cyprinodontiformes</taxon>
        <taxon>Poeciliidae</taxon>
        <taxon>Poeciliinae</taxon>
        <taxon>Poecilia</taxon>
    </lineage>
</organism>
<dbReference type="SUPFAM" id="SSF81321">
    <property type="entry name" value="Family A G protein-coupled receptor-like"/>
    <property type="match status" value="1"/>
</dbReference>
<reference evidence="10" key="1">
    <citation type="submission" date="2025-08" db="UniProtKB">
        <authorList>
            <consortium name="Ensembl"/>
        </authorList>
    </citation>
    <scope>IDENTIFICATION</scope>
</reference>
<dbReference type="Gene3D" id="1.20.1070.10">
    <property type="entry name" value="Rhodopsin 7-helix transmembrane proteins"/>
    <property type="match status" value="1"/>
</dbReference>
<accession>A0A3B3W1K5</accession>
<protein>
    <recommendedName>
        <fullName evidence="9">G-protein coupled receptors family 1 profile domain-containing protein</fullName>
    </recommendedName>
</protein>
<keyword evidence="2 8" id="KW-0812">Transmembrane</keyword>
<name>A0A3B3W1K5_9TELE</name>
<evidence type="ECO:0000256" key="7">
    <source>
        <dbReference type="ARBA" id="ARBA00023224"/>
    </source>
</evidence>
<keyword evidence="5 8" id="KW-0472">Membrane</keyword>
<evidence type="ECO:0000313" key="10">
    <source>
        <dbReference type="Ensembl" id="ENSPLAP00000031236.1"/>
    </source>
</evidence>
<evidence type="ECO:0000256" key="6">
    <source>
        <dbReference type="ARBA" id="ARBA00023170"/>
    </source>
</evidence>
<keyword evidence="7" id="KW-0807">Transducer</keyword>
<comment type="subcellular location">
    <subcellularLocation>
        <location evidence="1">Membrane</location>
        <topology evidence="1">Multi-pass membrane protein</topology>
    </subcellularLocation>
</comment>
<dbReference type="GO" id="GO:0004930">
    <property type="term" value="F:G protein-coupled receptor activity"/>
    <property type="evidence" value="ECO:0007669"/>
    <property type="project" value="UniProtKB-KW"/>
</dbReference>
<evidence type="ECO:0000256" key="2">
    <source>
        <dbReference type="ARBA" id="ARBA00022692"/>
    </source>
</evidence>
<proteinExistence type="predicted"/>